<name>A0ABW3ZMS1_9RHOB</name>
<dbReference type="SUPFAM" id="SSF48452">
    <property type="entry name" value="TPR-like"/>
    <property type="match status" value="1"/>
</dbReference>
<evidence type="ECO:0008006" key="4">
    <source>
        <dbReference type="Google" id="ProtNLM"/>
    </source>
</evidence>
<protein>
    <recommendedName>
        <fullName evidence="4">DUF560 domain-containing protein</fullName>
    </recommendedName>
</protein>
<keyword evidence="1" id="KW-0732">Signal</keyword>
<dbReference type="Gene3D" id="1.25.40.10">
    <property type="entry name" value="Tetratricopeptide repeat domain"/>
    <property type="match status" value="1"/>
</dbReference>
<gene>
    <name evidence="2" type="ORF">ACFQ4E_18055</name>
</gene>
<accession>A0ABW3ZMS1</accession>
<feature type="signal peptide" evidence="1">
    <location>
        <begin position="1"/>
        <end position="23"/>
    </location>
</feature>
<organism evidence="2 3">
    <name type="scientific">Litorisediminicola beolgyonensis</name>
    <dbReference type="NCBI Taxonomy" id="1173614"/>
    <lineage>
        <taxon>Bacteria</taxon>
        <taxon>Pseudomonadati</taxon>
        <taxon>Pseudomonadota</taxon>
        <taxon>Alphaproteobacteria</taxon>
        <taxon>Rhodobacterales</taxon>
        <taxon>Paracoccaceae</taxon>
        <taxon>Litorisediminicola</taxon>
    </lineage>
</organism>
<proteinExistence type="predicted"/>
<evidence type="ECO:0000313" key="2">
    <source>
        <dbReference type="EMBL" id="MFD1344339.1"/>
    </source>
</evidence>
<comment type="caution">
    <text evidence="2">The sequence shown here is derived from an EMBL/GenBank/DDBJ whole genome shotgun (WGS) entry which is preliminary data.</text>
</comment>
<feature type="chain" id="PRO_5045732994" description="DUF560 domain-containing protein" evidence="1">
    <location>
        <begin position="24"/>
        <end position="474"/>
    </location>
</feature>
<dbReference type="Proteomes" id="UP001597135">
    <property type="component" value="Unassembled WGS sequence"/>
</dbReference>
<evidence type="ECO:0000313" key="3">
    <source>
        <dbReference type="Proteomes" id="UP001597135"/>
    </source>
</evidence>
<dbReference type="EMBL" id="JBHTMU010000045">
    <property type="protein sequence ID" value="MFD1344339.1"/>
    <property type="molecule type" value="Genomic_DNA"/>
</dbReference>
<dbReference type="RefSeq" id="WP_386805921.1">
    <property type="nucleotide sequence ID" value="NZ_JBHTMU010000045.1"/>
</dbReference>
<keyword evidence="3" id="KW-1185">Reference proteome</keyword>
<reference evidence="3" key="1">
    <citation type="journal article" date="2019" name="Int. J. Syst. Evol. Microbiol.">
        <title>The Global Catalogue of Microorganisms (GCM) 10K type strain sequencing project: providing services to taxonomists for standard genome sequencing and annotation.</title>
        <authorList>
            <consortium name="The Broad Institute Genomics Platform"/>
            <consortium name="The Broad Institute Genome Sequencing Center for Infectious Disease"/>
            <person name="Wu L."/>
            <person name="Ma J."/>
        </authorList>
    </citation>
    <scope>NUCLEOTIDE SEQUENCE [LARGE SCALE GENOMIC DNA]</scope>
    <source>
        <strain evidence="3">CCUG 62953</strain>
    </source>
</reference>
<sequence length="474" mass="51045">MTRTLLLATALALLTSPAPFAFAQTEPVSLTVPQARSAAVQAMVTGDLETADRLSRGLIAVQPEDPSVWALDARVADALKSDPRALSSAGRAFRLATDRPLRFRAADLAARAAFRSGRYTLAQYWLRRATDLAPSDEIRARVIEDYRLVRRVNPLRFALDLSVTPSSNVNGGASTDSFEVSGLDAVYGTLSAEAQALSGWEMRGRLSGSWRLSESSEQQTRLTFGTTLRRVALSDSAKDDAPDAENSDFALTVIDTGLSHKRALPGGRAVLDTGLSLGRAWYGGSHDYDFARGTLGVTARVDPRWTLFGLVNRELRHGAEDAAPTDTFDRLRLGAVMARENGDRVTLALNFSASDRDDDRNDGRGMGVDLRYALGAPVAGVSLAAGLSLSRETYDDYSVPVFLVGSCGAIICLEDVPGGREDNSVALSLEMQFERVGYAGFVPVVTLEGRRSDSNVSRFDTESLGLQIGLRSAF</sequence>
<evidence type="ECO:0000256" key="1">
    <source>
        <dbReference type="SAM" id="SignalP"/>
    </source>
</evidence>
<dbReference type="InterPro" id="IPR011990">
    <property type="entry name" value="TPR-like_helical_dom_sf"/>
</dbReference>